<keyword evidence="3" id="KW-1185">Reference proteome</keyword>
<gene>
    <name evidence="2" type="ORF">LLUT_LOCUS7479</name>
</gene>
<evidence type="ECO:0000313" key="2">
    <source>
        <dbReference type="EMBL" id="CAL0306419.1"/>
    </source>
</evidence>
<accession>A0AAV1WBL2</accession>
<keyword evidence="1" id="KW-0175">Coiled coil</keyword>
<evidence type="ECO:0000256" key="1">
    <source>
        <dbReference type="SAM" id="Coils"/>
    </source>
</evidence>
<comment type="caution">
    <text evidence="2">The sequence shown here is derived from an EMBL/GenBank/DDBJ whole genome shotgun (WGS) entry which is preliminary data.</text>
</comment>
<organism evidence="2 3">
    <name type="scientific">Lupinus luteus</name>
    <name type="common">European yellow lupine</name>
    <dbReference type="NCBI Taxonomy" id="3873"/>
    <lineage>
        <taxon>Eukaryota</taxon>
        <taxon>Viridiplantae</taxon>
        <taxon>Streptophyta</taxon>
        <taxon>Embryophyta</taxon>
        <taxon>Tracheophyta</taxon>
        <taxon>Spermatophyta</taxon>
        <taxon>Magnoliopsida</taxon>
        <taxon>eudicotyledons</taxon>
        <taxon>Gunneridae</taxon>
        <taxon>Pentapetalae</taxon>
        <taxon>rosids</taxon>
        <taxon>fabids</taxon>
        <taxon>Fabales</taxon>
        <taxon>Fabaceae</taxon>
        <taxon>Papilionoideae</taxon>
        <taxon>50 kb inversion clade</taxon>
        <taxon>genistoids sensu lato</taxon>
        <taxon>core genistoids</taxon>
        <taxon>Genisteae</taxon>
        <taxon>Lupinus</taxon>
    </lineage>
</organism>
<name>A0AAV1WBL2_LUPLU</name>
<dbReference type="AlphaFoldDB" id="A0AAV1WBL2"/>
<proteinExistence type="predicted"/>
<reference evidence="2 3" key="1">
    <citation type="submission" date="2024-03" db="EMBL/GenBank/DDBJ databases">
        <authorList>
            <person name="Martinez-Hernandez J."/>
        </authorList>
    </citation>
    <scope>NUCLEOTIDE SEQUENCE [LARGE SCALE GENOMIC DNA]</scope>
</reference>
<dbReference type="Proteomes" id="UP001497480">
    <property type="component" value="Unassembled WGS sequence"/>
</dbReference>
<sequence length="100" mass="11725">MYCLWIKLKRLQPSLRLLGKNNNAITDKIQEARENLVKAQYNLQANKFNPAILLEVKGHIDALMHLHMVEEQILQQKYIINWLQLGDANNSFFYATVKDK</sequence>
<protein>
    <submittedName>
        <fullName evidence="2">Uncharacterized protein</fullName>
    </submittedName>
</protein>
<dbReference type="EMBL" id="CAXHTB010000005">
    <property type="protein sequence ID" value="CAL0306419.1"/>
    <property type="molecule type" value="Genomic_DNA"/>
</dbReference>
<feature type="coiled-coil region" evidence="1">
    <location>
        <begin position="15"/>
        <end position="42"/>
    </location>
</feature>
<evidence type="ECO:0000313" key="3">
    <source>
        <dbReference type="Proteomes" id="UP001497480"/>
    </source>
</evidence>